<feature type="region of interest" description="Disordered" evidence="1">
    <location>
        <begin position="1"/>
        <end position="31"/>
    </location>
</feature>
<proteinExistence type="predicted"/>
<dbReference type="InParanoid" id="A0A2P5CK16"/>
<dbReference type="AlphaFoldDB" id="A0A2P5CK16"/>
<name>A0A2P5CK16_TREOI</name>
<dbReference type="EMBL" id="JXTC01000356">
    <property type="protein sequence ID" value="PON61400.1"/>
    <property type="molecule type" value="Genomic_DNA"/>
</dbReference>
<feature type="compositionally biased region" description="Basic residues" evidence="1">
    <location>
        <begin position="9"/>
        <end position="18"/>
    </location>
</feature>
<evidence type="ECO:0000313" key="2">
    <source>
        <dbReference type="EMBL" id="PON61400.1"/>
    </source>
</evidence>
<reference evidence="3" key="1">
    <citation type="submission" date="2016-06" db="EMBL/GenBank/DDBJ databases">
        <title>Parallel loss of symbiosis genes in relatives of nitrogen-fixing non-legume Parasponia.</title>
        <authorList>
            <person name="Van Velzen R."/>
            <person name="Holmer R."/>
            <person name="Bu F."/>
            <person name="Rutten L."/>
            <person name="Van Zeijl A."/>
            <person name="Liu W."/>
            <person name="Santuari L."/>
            <person name="Cao Q."/>
            <person name="Sharma T."/>
            <person name="Shen D."/>
            <person name="Roswanjaya Y."/>
            <person name="Wardhani T."/>
            <person name="Kalhor M.S."/>
            <person name="Jansen J."/>
            <person name="Van den Hoogen J."/>
            <person name="Gungor B."/>
            <person name="Hartog M."/>
            <person name="Hontelez J."/>
            <person name="Verver J."/>
            <person name="Yang W.-C."/>
            <person name="Schijlen E."/>
            <person name="Repin R."/>
            <person name="Schilthuizen M."/>
            <person name="Schranz E."/>
            <person name="Heidstra R."/>
            <person name="Miyata K."/>
            <person name="Fedorova E."/>
            <person name="Kohlen W."/>
            <person name="Bisseling T."/>
            <person name="Smit S."/>
            <person name="Geurts R."/>
        </authorList>
    </citation>
    <scope>NUCLEOTIDE SEQUENCE [LARGE SCALE GENOMIC DNA]</scope>
    <source>
        <strain evidence="3">cv. RG33-2</strain>
    </source>
</reference>
<gene>
    <name evidence="2" type="ORF">TorRG33x02_282240</name>
</gene>
<dbReference type="Proteomes" id="UP000237000">
    <property type="component" value="Unassembled WGS sequence"/>
</dbReference>
<organism evidence="2 3">
    <name type="scientific">Trema orientale</name>
    <name type="common">Charcoal tree</name>
    <name type="synonym">Celtis orientalis</name>
    <dbReference type="NCBI Taxonomy" id="63057"/>
    <lineage>
        <taxon>Eukaryota</taxon>
        <taxon>Viridiplantae</taxon>
        <taxon>Streptophyta</taxon>
        <taxon>Embryophyta</taxon>
        <taxon>Tracheophyta</taxon>
        <taxon>Spermatophyta</taxon>
        <taxon>Magnoliopsida</taxon>
        <taxon>eudicotyledons</taxon>
        <taxon>Gunneridae</taxon>
        <taxon>Pentapetalae</taxon>
        <taxon>rosids</taxon>
        <taxon>fabids</taxon>
        <taxon>Rosales</taxon>
        <taxon>Cannabaceae</taxon>
        <taxon>Trema</taxon>
    </lineage>
</organism>
<evidence type="ECO:0000256" key="1">
    <source>
        <dbReference type="SAM" id="MobiDB-lite"/>
    </source>
</evidence>
<protein>
    <submittedName>
        <fullName evidence="2">Uncharacterized protein</fullName>
    </submittedName>
</protein>
<evidence type="ECO:0000313" key="3">
    <source>
        <dbReference type="Proteomes" id="UP000237000"/>
    </source>
</evidence>
<sequence>MTIQLRGAKSIRPHPLKHTNKENKTKHNRPSSANTLFSGFPNFHQSLGPLFLFSYLSSSQVPLSPTTFTFPCVSIHYSFGLFWVKKQTQNNVRFKERKSSLCMIAFTAIQSFVFKGYIKSWPIKLNQVQVGS</sequence>
<comment type="caution">
    <text evidence="2">The sequence shown here is derived from an EMBL/GenBank/DDBJ whole genome shotgun (WGS) entry which is preliminary data.</text>
</comment>
<accession>A0A2P5CK16</accession>
<dbReference type="OrthoDB" id="10320028at2759"/>
<keyword evidence="3" id="KW-1185">Reference proteome</keyword>